<evidence type="ECO:0000313" key="3">
    <source>
        <dbReference type="Proteomes" id="UP000297535"/>
    </source>
</evidence>
<keyword evidence="1" id="KW-0812">Transmembrane</keyword>
<proteinExistence type="predicted"/>
<dbReference type="AlphaFoldDB" id="A0A4Z0NQM5"/>
<comment type="caution">
    <text evidence="2">The sequence shown here is derived from an EMBL/GenBank/DDBJ whole genome shotgun (WGS) entry which is preliminary data.</text>
</comment>
<keyword evidence="1" id="KW-1133">Transmembrane helix</keyword>
<organism evidence="2 3">
    <name type="scientific">Methylobacterium nonmethylotrophicum</name>
    <dbReference type="NCBI Taxonomy" id="1141884"/>
    <lineage>
        <taxon>Bacteria</taxon>
        <taxon>Pseudomonadati</taxon>
        <taxon>Pseudomonadota</taxon>
        <taxon>Alphaproteobacteria</taxon>
        <taxon>Hyphomicrobiales</taxon>
        <taxon>Methylobacteriaceae</taxon>
        <taxon>Methylobacterium</taxon>
    </lineage>
</organism>
<name>A0A4Z0NQM5_9HYPH</name>
<evidence type="ECO:0000256" key="1">
    <source>
        <dbReference type="SAM" id="Phobius"/>
    </source>
</evidence>
<dbReference type="OrthoDB" id="7594417at2"/>
<gene>
    <name evidence="2" type="ORF">EU555_14880</name>
</gene>
<feature type="transmembrane region" description="Helical" evidence="1">
    <location>
        <begin position="120"/>
        <end position="143"/>
    </location>
</feature>
<sequence length="223" mass="24957">MEDQAKQPLLRGIVGVNLGHLIISILFILFLSSPFLFYAYIKSTNIFPNCLSENCKQHADYRYLVSSGWSAIFSLAATAGCLGTIVSFFLRQTKNDPIYREKANGNTLNANFVFIGLREISLLCFLGIVFGVLMIALFMGGFVKGNLFPDIVDEKSSWIDFNIRVDDWAKTFIWCFLAGFSERLIPSLLDGLVRRVDANNSQTAEPANVEIKANSNDKHPNNK</sequence>
<keyword evidence="3" id="KW-1185">Reference proteome</keyword>
<evidence type="ECO:0000313" key="2">
    <source>
        <dbReference type="EMBL" id="TGD98625.1"/>
    </source>
</evidence>
<accession>A0A4Z0NQM5</accession>
<dbReference type="EMBL" id="SRLB01000010">
    <property type="protein sequence ID" value="TGD98625.1"/>
    <property type="molecule type" value="Genomic_DNA"/>
</dbReference>
<feature type="transmembrane region" description="Helical" evidence="1">
    <location>
        <begin position="69"/>
        <end position="90"/>
    </location>
</feature>
<reference evidence="2 3" key="1">
    <citation type="submission" date="2019-04" db="EMBL/GenBank/DDBJ databases">
        <authorList>
            <person name="Feng G."/>
            <person name="Zhu H."/>
        </authorList>
    </citation>
    <scope>NUCLEOTIDE SEQUENCE [LARGE SCALE GENOMIC DNA]</scope>
    <source>
        <strain evidence="2 3">6HR-1</strain>
    </source>
</reference>
<dbReference type="Proteomes" id="UP000297535">
    <property type="component" value="Unassembled WGS sequence"/>
</dbReference>
<evidence type="ECO:0008006" key="4">
    <source>
        <dbReference type="Google" id="ProtNLM"/>
    </source>
</evidence>
<protein>
    <recommendedName>
        <fullName evidence="4">Transmembrane protein</fullName>
    </recommendedName>
</protein>
<keyword evidence="1" id="KW-0472">Membrane</keyword>
<feature type="transmembrane region" description="Helical" evidence="1">
    <location>
        <begin position="21"/>
        <end position="41"/>
    </location>
</feature>
<dbReference type="RefSeq" id="WP_135415433.1">
    <property type="nucleotide sequence ID" value="NZ_SRLB01000010.1"/>
</dbReference>